<reference evidence="3 4" key="1">
    <citation type="journal article" date="2019" name="Nat. Ecol. Evol.">
        <title>Megaphylogeny resolves global patterns of mushroom evolution.</title>
        <authorList>
            <person name="Varga T."/>
            <person name="Krizsan K."/>
            <person name="Foldi C."/>
            <person name="Dima B."/>
            <person name="Sanchez-Garcia M."/>
            <person name="Sanchez-Ramirez S."/>
            <person name="Szollosi G.J."/>
            <person name="Szarkandi J.G."/>
            <person name="Papp V."/>
            <person name="Albert L."/>
            <person name="Andreopoulos W."/>
            <person name="Angelini C."/>
            <person name="Antonin V."/>
            <person name="Barry K.W."/>
            <person name="Bougher N.L."/>
            <person name="Buchanan P."/>
            <person name="Buyck B."/>
            <person name="Bense V."/>
            <person name="Catcheside P."/>
            <person name="Chovatia M."/>
            <person name="Cooper J."/>
            <person name="Damon W."/>
            <person name="Desjardin D."/>
            <person name="Finy P."/>
            <person name="Geml J."/>
            <person name="Haridas S."/>
            <person name="Hughes K."/>
            <person name="Justo A."/>
            <person name="Karasinski D."/>
            <person name="Kautmanova I."/>
            <person name="Kiss B."/>
            <person name="Kocsube S."/>
            <person name="Kotiranta H."/>
            <person name="LaButti K.M."/>
            <person name="Lechner B.E."/>
            <person name="Liimatainen K."/>
            <person name="Lipzen A."/>
            <person name="Lukacs Z."/>
            <person name="Mihaltcheva S."/>
            <person name="Morgado L.N."/>
            <person name="Niskanen T."/>
            <person name="Noordeloos M.E."/>
            <person name="Ohm R.A."/>
            <person name="Ortiz-Santana B."/>
            <person name="Ovrebo C."/>
            <person name="Racz N."/>
            <person name="Riley R."/>
            <person name="Savchenko A."/>
            <person name="Shiryaev A."/>
            <person name="Soop K."/>
            <person name="Spirin V."/>
            <person name="Szebenyi C."/>
            <person name="Tomsovsky M."/>
            <person name="Tulloss R.E."/>
            <person name="Uehling J."/>
            <person name="Grigoriev I.V."/>
            <person name="Vagvolgyi C."/>
            <person name="Papp T."/>
            <person name="Martin F.M."/>
            <person name="Miettinen O."/>
            <person name="Hibbett D.S."/>
            <person name="Nagy L.G."/>
        </authorList>
    </citation>
    <scope>NUCLEOTIDE SEQUENCE [LARGE SCALE GENOMIC DNA]</scope>
    <source>
        <strain evidence="3 4">CBS 121175</strain>
    </source>
</reference>
<dbReference type="Proteomes" id="UP000307440">
    <property type="component" value="Unassembled WGS sequence"/>
</dbReference>
<dbReference type="AlphaFoldDB" id="A0A5C3KVK7"/>
<sequence length="235" mass="27057">MPARVLDYCSWHFPASFEDLSQNLNRWRNPRDTGLERVLNRLSKLLSECKAWGLKREFVYQFARLVELPEREWKLEMCYLYSPYNPIILIYSLIFPNILFIPIHRATATVIMLCFPRHKPKSKIFNFKLAPAQSRSVPVLGSWCAFGNGVHQQRNQAKSQQQGGIKNVAHIACGPWTGARGYWRAQIARRRQTLLTVGLHVNSNNSQSKNFEGSSWDPNENPTGQHQRSGFGNLT</sequence>
<keyword evidence="4" id="KW-1185">Reference proteome</keyword>
<keyword evidence="2" id="KW-1133">Transmembrane helix</keyword>
<gene>
    <name evidence="3" type="ORF">FA15DRAFT_694579</name>
</gene>
<evidence type="ECO:0000256" key="1">
    <source>
        <dbReference type="SAM" id="MobiDB-lite"/>
    </source>
</evidence>
<feature type="region of interest" description="Disordered" evidence="1">
    <location>
        <begin position="205"/>
        <end position="235"/>
    </location>
</feature>
<dbReference type="EMBL" id="ML210204">
    <property type="protein sequence ID" value="TFK24240.1"/>
    <property type="molecule type" value="Genomic_DNA"/>
</dbReference>
<keyword evidence="2" id="KW-0472">Membrane</keyword>
<evidence type="ECO:0000313" key="3">
    <source>
        <dbReference type="EMBL" id="TFK24240.1"/>
    </source>
</evidence>
<organism evidence="3 4">
    <name type="scientific">Coprinopsis marcescibilis</name>
    <name type="common">Agaric fungus</name>
    <name type="synonym">Psathyrella marcescibilis</name>
    <dbReference type="NCBI Taxonomy" id="230819"/>
    <lineage>
        <taxon>Eukaryota</taxon>
        <taxon>Fungi</taxon>
        <taxon>Dikarya</taxon>
        <taxon>Basidiomycota</taxon>
        <taxon>Agaricomycotina</taxon>
        <taxon>Agaricomycetes</taxon>
        <taxon>Agaricomycetidae</taxon>
        <taxon>Agaricales</taxon>
        <taxon>Agaricineae</taxon>
        <taxon>Psathyrellaceae</taxon>
        <taxon>Coprinopsis</taxon>
    </lineage>
</organism>
<protein>
    <submittedName>
        <fullName evidence="3">Uncharacterized protein</fullName>
    </submittedName>
</protein>
<keyword evidence="2" id="KW-0812">Transmembrane</keyword>
<feature type="transmembrane region" description="Helical" evidence="2">
    <location>
        <begin position="88"/>
        <end position="115"/>
    </location>
</feature>
<proteinExistence type="predicted"/>
<accession>A0A5C3KVK7</accession>
<evidence type="ECO:0000313" key="4">
    <source>
        <dbReference type="Proteomes" id="UP000307440"/>
    </source>
</evidence>
<evidence type="ECO:0000256" key="2">
    <source>
        <dbReference type="SAM" id="Phobius"/>
    </source>
</evidence>
<name>A0A5C3KVK7_COPMA</name>